<dbReference type="PANTHER" id="PTHR11785">
    <property type="entry name" value="AMINO ACID TRANSPORTER"/>
    <property type="match status" value="1"/>
</dbReference>
<feature type="transmembrane region" description="Helical" evidence="6">
    <location>
        <begin position="167"/>
        <end position="188"/>
    </location>
</feature>
<feature type="region of interest" description="Disordered" evidence="5">
    <location>
        <begin position="21"/>
        <end position="43"/>
    </location>
</feature>
<dbReference type="Gene3D" id="1.20.1740.10">
    <property type="entry name" value="Amino acid/polyamine transporter I"/>
    <property type="match status" value="1"/>
</dbReference>
<evidence type="ECO:0000256" key="4">
    <source>
        <dbReference type="ARBA" id="ARBA00023136"/>
    </source>
</evidence>
<protein>
    <submittedName>
        <fullName evidence="7">Amino acid permease-domain-containing protein</fullName>
    </submittedName>
</protein>
<dbReference type="Pfam" id="PF13520">
    <property type="entry name" value="AA_permease_2"/>
    <property type="match status" value="1"/>
</dbReference>
<evidence type="ECO:0000256" key="3">
    <source>
        <dbReference type="ARBA" id="ARBA00022989"/>
    </source>
</evidence>
<feature type="transmembrane region" description="Helical" evidence="6">
    <location>
        <begin position="456"/>
        <end position="477"/>
    </location>
</feature>
<dbReference type="GO" id="GO:0015179">
    <property type="term" value="F:L-amino acid transmembrane transporter activity"/>
    <property type="evidence" value="ECO:0007669"/>
    <property type="project" value="TreeGrafter"/>
</dbReference>
<feature type="transmembrane region" description="Helical" evidence="6">
    <location>
        <begin position="489"/>
        <end position="509"/>
    </location>
</feature>
<evidence type="ECO:0000256" key="2">
    <source>
        <dbReference type="ARBA" id="ARBA00022692"/>
    </source>
</evidence>
<evidence type="ECO:0000256" key="1">
    <source>
        <dbReference type="ARBA" id="ARBA00004141"/>
    </source>
</evidence>
<organism evidence="7 8">
    <name type="scientific">Lentinula guzmanii</name>
    <dbReference type="NCBI Taxonomy" id="2804957"/>
    <lineage>
        <taxon>Eukaryota</taxon>
        <taxon>Fungi</taxon>
        <taxon>Dikarya</taxon>
        <taxon>Basidiomycota</taxon>
        <taxon>Agaricomycotina</taxon>
        <taxon>Agaricomycetes</taxon>
        <taxon>Agaricomycetidae</taxon>
        <taxon>Agaricales</taxon>
        <taxon>Marasmiineae</taxon>
        <taxon>Omphalotaceae</taxon>
        <taxon>Lentinula</taxon>
    </lineage>
</organism>
<dbReference type="GO" id="GO:0016020">
    <property type="term" value="C:membrane"/>
    <property type="evidence" value="ECO:0007669"/>
    <property type="project" value="UniProtKB-SubCell"/>
</dbReference>
<evidence type="ECO:0000313" key="8">
    <source>
        <dbReference type="Proteomes" id="UP001176059"/>
    </source>
</evidence>
<evidence type="ECO:0000256" key="6">
    <source>
        <dbReference type="SAM" id="Phobius"/>
    </source>
</evidence>
<feature type="transmembrane region" description="Helical" evidence="6">
    <location>
        <begin position="428"/>
        <end position="450"/>
    </location>
</feature>
<feature type="transmembrane region" description="Helical" evidence="6">
    <location>
        <begin position="374"/>
        <end position="407"/>
    </location>
</feature>
<keyword evidence="3 6" id="KW-1133">Transmembrane helix</keyword>
<evidence type="ECO:0000313" key="7">
    <source>
        <dbReference type="EMBL" id="KAJ3732199.1"/>
    </source>
</evidence>
<keyword evidence="4 6" id="KW-0472">Membrane</keyword>
<reference evidence="7" key="1">
    <citation type="submission" date="2022-08" db="EMBL/GenBank/DDBJ databases">
        <authorList>
            <consortium name="DOE Joint Genome Institute"/>
            <person name="Min B."/>
            <person name="Sierra-Patev S."/>
            <person name="Naranjo-Ortiz M."/>
            <person name="Looney B."/>
            <person name="Konkel Z."/>
            <person name="Slot J.C."/>
            <person name="Sakamoto Y."/>
            <person name="Steenwyk J.L."/>
            <person name="Rokas A."/>
            <person name="Carro J."/>
            <person name="Camarero S."/>
            <person name="Ferreira P."/>
            <person name="Molpeceres G."/>
            <person name="Ruiz-duenas F.J."/>
            <person name="Serrano A."/>
            <person name="Henrissat B."/>
            <person name="Drula E."/>
            <person name="Hughes K.W."/>
            <person name="Mata J.L."/>
            <person name="Ishikawa N.K."/>
            <person name="Vargas-Isla R."/>
            <person name="Ushijima S."/>
            <person name="Smith C.A."/>
            <person name="Ahrendt S."/>
            <person name="Andreopoulos W."/>
            <person name="He G."/>
            <person name="LaButti K."/>
            <person name="Lipzen A."/>
            <person name="Ng V."/>
            <person name="Riley R."/>
            <person name="Sandor L."/>
            <person name="Barry K."/>
            <person name="Martinez A.T."/>
            <person name="Xiao Y."/>
            <person name="Gibbons J.G."/>
            <person name="Terashima K."/>
            <person name="Hibbett D.S."/>
            <person name="Grigoriev I.V."/>
        </authorList>
    </citation>
    <scope>NUCLEOTIDE SEQUENCE</scope>
    <source>
        <strain evidence="7">ET3784</strain>
    </source>
</reference>
<dbReference type="InterPro" id="IPR050598">
    <property type="entry name" value="AminoAcid_Transporter"/>
</dbReference>
<dbReference type="PANTHER" id="PTHR11785:SF512">
    <property type="entry name" value="SOBREMESA, ISOFORM B"/>
    <property type="match status" value="1"/>
</dbReference>
<comment type="caution">
    <text evidence="7">The sequence shown here is derived from an EMBL/GenBank/DDBJ whole genome shotgun (WGS) entry which is preliminary data.</text>
</comment>
<keyword evidence="8" id="KW-1185">Reference proteome</keyword>
<feature type="transmembrane region" description="Helical" evidence="6">
    <location>
        <begin position="137"/>
        <end position="155"/>
    </location>
</feature>
<evidence type="ECO:0000256" key="5">
    <source>
        <dbReference type="SAM" id="MobiDB-lite"/>
    </source>
</evidence>
<accession>A0AA38JGN4</accession>
<feature type="transmembrane region" description="Helical" evidence="6">
    <location>
        <begin position="224"/>
        <end position="244"/>
    </location>
</feature>
<dbReference type="EMBL" id="JANVFO010000025">
    <property type="protein sequence ID" value="KAJ3732199.1"/>
    <property type="molecule type" value="Genomic_DNA"/>
</dbReference>
<gene>
    <name evidence="7" type="ORF">DFJ43DRAFT_1074233</name>
</gene>
<dbReference type="AlphaFoldDB" id="A0AA38JGN4"/>
<feature type="transmembrane region" description="Helical" evidence="6">
    <location>
        <begin position="333"/>
        <end position="354"/>
    </location>
</feature>
<proteinExistence type="predicted"/>
<sequence length="580" mass="62658">MSVASVLTSMSSSYVALKSPLNVSSTSSPPVSPRRQSRDSEDSLRALEISDGIPLAEPPHHNRNRSFSMRSFDFDLLPLTTSLTDPDMANGEHGEKNISLLNGIALVVGMQIGSGIFSSPGVVVANTRTVGASLSVWIASGLLGWTGASSFAELGSAIPQNGGAQAYLAYAYGPLLAYLFAWTAIIALRPGGNAVISLIFAEYLNRIFWHSTRDDISPDDIPGWAIKLTACIAVLLVTALCVWNRKLGARAAVVFTSVKIMCLVFIIVLGIVQLARGKASPSLREPWFQGSSTSPSAYSLAFYSGLWAFDGWDQANYVAGEMHQPGKNIPRAIHSSMVIVIVLFLLANVSYFAVLDKNLVGLSNTVAMDFGRAIFGPWGGTVFAFMVAFSCFGALNGGFFTASRLIYAAGRENYLPAMFGRLHKTRKTPLNATLLQTVLTLVFILVGGGFRSLVNFSVVASWSFYFLTVLGLVILRIKEPMLERPYKTWIITPLVFCGVALFLLVMPIIAAPLEAVAVLVFVLAGVPVYYITHRNQDVPRILGWVKPLIARIQGKSTHGDGWVAVSTEGDENVEMMEGRG</sequence>
<comment type="subcellular location">
    <subcellularLocation>
        <location evidence="1">Membrane</location>
        <topology evidence="1">Multi-pass membrane protein</topology>
    </subcellularLocation>
</comment>
<feature type="transmembrane region" description="Helical" evidence="6">
    <location>
        <begin position="251"/>
        <end position="275"/>
    </location>
</feature>
<dbReference type="Proteomes" id="UP001176059">
    <property type="component" value="Unassembled WGS sequence"/>
</dbReference>
<reference evidence="7" key="2">
    <citation type="journal article" date="2023" name="Proc. Natl. Acad. Sci. U.S.A.">
        <title>A global phylogenomic analysis of the shiitake genus Lentinula.</title>
        <authorList>
            <person name="Sierra-Patev S."/>
            <person name="Min B."/>
            <person name="Naranjo-Ortiz M."/>
            <person name="Looney B."/>
            <person name="Konkel Z."/>
            <person name="Slot J.C."/>
            <person name="Sakamoto Y."/>
            <person name="Steenwyk J.L."/>
            <person name="Rokas A."/>
            <person name="Carro J."/>
            <person name="Camarero S."/>
            <person name="Ferreira P."/>
            <person name="Molpeceres G."/>
            <person name="Ruiz-Duenas F.J."/>
            <person name="Serrano A."/>
            <person name="Henrissat B."/>
            <person name="Drula E."/>
            <person name="Hughes K.W."/>
            <person name="Mata J.L."/>
            <person name="Ishikawa N.K."/>
            <person name="Vargas-Isla R."/>
            <person name="Ushijima S."/>
            <person name="Smith C.A."/>
            <person name="Donoghue J."/>
            <person name="Ahrendt S."/>
            <person name="Andreopoulos W."/>
            <person name="He G."/>
            <person name="LaButti K."/>
            <person name="Lipzen A."/>
            <person name="Ng V."/>
            <person name="Riley R."/>
            <person name="Sandor L."/>
            <person name="Barry K."/>
            <person name="Martinez A.T."/>
            <person name="Xiao Y."/>
            <person name="Gibbons J.G."/>
            <person name="Terashima K."/>
            <person name="Grigoriev I.V."/>
            <person name="Hibbett D."/>
        </authorList>
    </citation>
    <scope>NUCLEOTIDE SEQUENCE</scope>
    <source>
        <strain evidence="7">ET3784</strain>
    </source>
</reference>
<keyword evidence="2 6" id="KW-0812">Transmembrane</keyword>
<dbReference type="FunFam" id="1.20.1740.10:FF:000042">
    <property type="entry name" value="Similar to amino acid transporter"/>
    <property type="match status" value="1"/>
</dbReference>
<feature type="transmembrane region" description="Helical" evidence="6">
    <location>
        <begin position="515"/>
        <end position="532"/>
    </location>
</feature>
<name>A0AA38JGN4_9AGAR</name>
<dbReference type="InterPro" id="IPR002293">
    <property type="entry name" value="AA/rel_permease1"/>
</dbReference>
<feature type="transmembrane region" description="Helical" evidence="6">
    <location>
        <begin position="295"/>
        <end position="312"/>
    </location>
</feature>
<feature type="transmembrane region" description="Helical" evidence="6">
    <location>
        <begin position="98"/>
        <end position="117"/>
    </location>
</feature>